<dbReference type="SUPFAM" id="SSF52016">
    <property type="entry name" value="LeuD/IlvD-like"/>
    <property type="match status" value="1"/>
</dbReference>
<dbReference type="Proteomes" id="UP000192907">
    <property type="component" value="Unassembled WGS sequence"/>
</dbReference>
<evidence type="ECO:0000256" key="6">
    <source>
        <dbReference type="ARBA" id="ARBA00011998"/>
    </source>
</evidence>
<evidence type="ECO:0000256" key="7">
    <source>
        <dbReference type="ARBA" id="ARBA00022430"/>
    </source>
</evidence>
<keyword evidence="10" id="KW-0100">Branched-chain amino acid biosynthesis</keyword>
<feature type="domain" description="Aconitase A/isopropylmalate dehydratase small subunit swivel" evidence="11">
    <location>
        <begin position="1"/>
        <end position="119"/>
    </location>
</feature>
<dbReference type="GO" id="GO:0003861">
    <property type="term" value="F:3-isopropylmalate dehydratase activity"/>
    <property type="evidence" value="ECO:0007669"/>
    <property type="project" value="UniProtKB-EC"/>
</dbReference>
<evidence type="ECO:0000256" key="1">
    <source>
        <dbReference type="ARBA" id="ARBA00000491"/>
    </source>
</evidence>
<evidence type="ECO:0000313" key="13">
    <source>
        <dbReference type="Proteomes" id="UP000192907"/>
    </source>
</evidence>
<evidence type="ECO:0000313" key="12">
    <source>
        <dbReference type="EMBL" id="SMF49006.1"/>
    </source>
</evidence>
<keyword evidence="9" id="KW-0456">Lyase</keyword>
<dbReference type="Pfam" id="PF00694">
    <property type="entry name" value="Aconitase_C"/>
    <property type="match status" value="1"/>
</dbReference>
<keyword evidence="13" id="KW-1185">Reference proteome</keyword>
<dbReference type="InterPro" id="IPR000573">
    <property type="entry name" value="AconitaseA/IPMdHydase_ssu_swvl"/>
</dbReference>
<evidence type="ECO:0000256" key="9">
    <source>
        <dbReference type="ARBA" id="ARBA00023239"/>
    </source>
</evidence>
<name>A0A1Y6CD74_9BACT</name>
<proteinExistence type="inferred from homology"/>
<evidence type="ECO:0000256" key="8">
    <source>
        <dbReference type="ARBA" id="ARBA00022605"/>
    </source>
</evidence>
<comment type="function">
    <text evidence="2">Catalyzes the isomerization between 2-isopropylmalate and 3-isopropylmalate, via the formation of 2-isopropylmaleate.</text>
</comment>
<dbReference type="Gene3D" id="3.20.19.10">
    <property type="entry name" value="Aconitase, domain 4"/>
    <property type="match status" value="1"/>
</dbReference>
<evidence type="ECO:0000256" key="5">
    <source>
        <dbReference type="ARBA" id="ARBA00011271"/>
    </source>
</evidence>
<dbReference type="EMBL" id="FWZT01000015">
    <property type="protein sequence ID" value="SMF49006.1"/>
    <property type="molecule type" value="Genomic_DNA"/>
</dbReference>
<comment type="subunit">
    <text evidence="5">Heterodimer of LeuC and LeuD.</text>
</comment>
<dbReference type="CDD" id="cd01577">
    <property type="entry name" value="IPMI_Swivel"/>
    <property type="match status" value="1"/>
</dbReference>
<dbReference type="OrthoDB" id="9777465at2"/>
<keyword evidence="8" id="KW-0028">Amino-acid biosynthesis</keyword>
<dbReference type="InterPro" id="IPR033940">
    <property type="entry name" value="IPMI_Swivel"/>
</dbReference>
<dbReference type="GO" id="GO:0009098">
    <property type="term" value="P:L-leucine biosynthetic process"/>
    <property type="evidence" value="ECO:0007669"/>
    <property type="project" value="UniProtKB-KW"/>
</dbReference>
<evidence type="ECO:0000256" key="2">
    <source>
        <dbReference type="ARBA" id="ARBA00002695"/>
    </source>
</evidence>
<dbReference type="PANTHER" id="PTHR43345:SF5">
    <property type="entry name" value="3-ISOPROPYLMALATE DEHYDRATASE SMALL SUBUNIT"/>
    <property type="match status" value="1"/>
</dbReference>
<sequence>MNAITSVRGLSCHLPGSDIDTDQIIPARFLKQITFDHLGDQLFFDQRFSSPGTERSHPLNHRPKPSIIVADENFGCGSSREHAPQALKKYGIEAILALSFGPIFQTNCQQLGIPCLTLSPEVHNELKQCVFPRHLEICLESLQVSWGGRSKAVFLTQRFQDDLLAGTYDPLENLMKNADLAEQIHCKTELPIPSCNR</sequence>
<dbReference type="PANTHER" id="PTHR43345">
    <property type="entry name" value="3-ISOPROPYLMALATE DEHYDRATASE SMALL SUBUNIT 2-RELATED-RELATED"/>
    <property type="match status" value="1"/>
</dbReference>
<evidence type="ECO:0000259" key="11">
    <source>
        <dbReference type="Pfam" id="PF00694"/>
    </source>
</evidence>
<dbReference type="STRING" id="1513793.SAMN06296036_11530"/>
<reference evidence="13" key="1">
    <citation type="submission" date="2017-04" db="EMBL/GenBank/DDBJ databases">
        <authorList>
            <person name="Varghese N."/>
            <person name="Submissions S."/>
        </authorList>
    </citation>
    <scope>NUCLEOTIDE SEQUENCE [LARGE SCALE GENOMIC DNA]</scope>
    <source>
        <strain evidence="13">RKEM611</strain>
    </source>
</reference>
<dbReference type="EC" id="4.2.1.33" evidence="6"/>
<dbReference type="RefSeq" id="WP_132319654.1">
    <property type="nucleotide sequence ID" value="NZ_FWZT01000015.1"/>
</dbReference>
<protein>
    <recommendedName>
        <fullName evidence="6">3-isopropylmalate dehydratase</fullName>
        <ecNumber evidence="6">4.2.1.33</ecNumber>
    </recommendedName>
</protein>
<gene>
    <name evidence="12" type="ORF">SAMN06296036_11530</name>
</gene>
<accession>A0A1Y6CD74</accession>
<evidence type="ECO:0000256" key="10">
    <source>
        <dbReference type="ARBA" id="ARBA00023304"/>
    </source>
</evidence>
<dbReference type="InterPro" id="IPR015928">
    <property type="entry name" value="Aconitase/3IPM_dehydase_swvl"/>
</dbReference>
<keyword evidence="7" id="KW-0432">Leucine biosynthesis</keyword>
<dbReference type="AlphaFoldDB" id="A0A1Y6CD74"/>
<evidence type="ECO:0000256" key="4">
    <source>
        <dbReference type="ARBA" id="ARBA00009845"/>
    </source>
</evidence>
<evidence type="ECO:0000256" key="3">
    <source>
        <dbReference type="ARBA" id="ARBA00004729"/>
    </source>
</evidence>
<dbReference type="InterPro" id="IPR050075">
    <property type="entry name" value="LeuD"/>
</dbReference>
<comment type="pathway">
    <text evidence="3">Amino-acid biosynthesis; L-leucine biosynthesis; L-leucine from 3-methyl-2-oxobutanoate: step 2/4.</text>
</comment>
<comment type="catalytic activity">
    <reaction evidence="1">
        <text>(2R,3S)-3-isopropylmalate = (2S)-2-isopropylmalate</text>
        <dbReference type="Rhea" id="RHEA:32287"/>
        <dbReference type="ChEBI" id="CHEBI:1178"/>
        <dbReference type="ChEBI" id="CHEBI:35121"/>
        <dbReference type="EC" id="4.2.1.33"/>
    </reaction>
</comment>
<comment type="similarity">
    <text evidence="4">Belongs to the LeuD family. LeuD type 1 subfamily.</text>
</comment>
<organism evidence="12 13">
    <name type="scientific">Pseudobacteriovorax antillogorgiicola</name>
    <dbReference type="NCBI Taxonomy" id="1513793"/>
    <lineage>
        <taxon>Bacteria</taxon>
        <taxon>Pseudomonadati</taxon>
        <taxon>Bdellovibrionota</taxon>
        <taxon>Oligoflexia</taxon>
        <taxon>Oligoflexales</taxon>
        <taxon>Pseudobacteriovoracaceae</taxon>
        <taxon>Pseudobacteriovorax</taxon>
    </lineage>
</organism>